<reference evidence="2" key="2">
    <citation type="submission" date="2022-06" db="UniProtKB">
        <authorList>
            <consortium name="EnsemblMetazoa"/>
        </authorList>
    </citation>
    <scope>IDENTIFICATION</scope>
    <source>
        <strain evidence="2">p50T (Dazao)</strain>
    </source>
</reference>
<dbReference type="Pfam" id="PF00109">
    <property type="entry name" value="ketoacyl-synt"/>
    <property type="match status" value="1"/>
</dbReference>
<dbReference type="Gene3D" id="3.30.70.3290">
    <property type="match status" value="1"/>
</dbReference>
<dbReference type="InterPro" id="IPR042104">
    <property type="entry name" value="PKS_dehydratase_sf"/>
</dbReference>
<dbReference type="GO" id="GO:0006633">
    <property type="term" value="P:fatty acid biosynthetic process"/>
    <property type="evidence" value="ECO:0007669"/>
    <property type="project" value="TreeGrafter"/>
</dbReference>
<dbReference type="Pfam" id="PF02801">
    <property type="entry name" value="Ketoacyl-synt_C"/>
    <property type="match status" value="1"/>
</dbReference>
<dbReference type="GO" id="GO:0004312">
    <property type="term" value="F:fatty acid synthase activity"/>
    <property type="evidence" value="ECO:0007669"/>
    <property type="project" value="TreeGrafter"/>
</dbReference>
<dbReference type="SUPFAM" id="SSF53901">
    <property type="entry name" value="Thiolase-like"/>
    <property type="match status" value="2"/>
</dbReference>
<dbReference type="KEGG" id="bmor:101742047"/>
<dbReference type="InterPro" id="IPR014030">
    <property type="entry name" value="Ketoacyl_synth_N"/>
</dbReference>
<sequence>MASVVNATVHGEMKCSSKRERIVISGMSGLFPEAHSVREFADVLYGKINPVITENNRWIHTPRDIGPYTGKAPELQYFDAQFFMVHQKLGEKMDTMSRKLLEQSYQAVYDSGISCHSLSGKNVGVYIGSSFSETETTGFFDTSSSRGFGIMGCSKTMFANRISYWLNVKGPSMAVDQACCSSLTALDLAFAAINRGECEAAIVGGCNLCMLPATSVHYSRINSVAKDGRTKSFDQDANGCVLSDAINVIFLQKASDALRVYAEVIHVKNEYISLRSENEFPKCGFYRNPQETASFLRDFYTEAKIPPQAVDYVEAYGIGNPESDKSELEALDEVFCSHRSDPLYVGSVMSNVGFTVAASGITSITKVLLGYHTRLLAGNLHYNKPRQDIPAIKNGKIRILDDHHSFNGNYAAVNAFSATGVNAHVLLKDFRKQKDFTKYKSSIPHLVTVSGRQDSSVKKVLDDLKSRPIDPEELSLLHNIHSVATPGHLSRGYTILDTNDTKTITLGEEVNYFDSAKRPLWFVYSGMGSQWPGMGAELMEIPIFSAAIERCRKALEPKGIDIVHIITSTEPGIFNNILNAFVGIAAIQIGLTDILRSLGLIPDNIIGHSVGELGCAYADGCLTAEEMILAAYSRGQASIETNLINGSMAAIGMGYRQILPICPPEIDVACHNGPDSSTISGPKDAITQFVAELTTKGIFAKTVPSANIAYHSRYIADAGQNLLKLLKAVIKNPRPRSNRWISTSVPRDNWNDPVAKYCSAEYQTNNLLSPVLFEETSQLIPNDAIVIEIAPRGLLQAILKRSLPSNCFNISLTKSGSGNILHFLHTIGKLYMEGCLPDIKALYPKVDFPVSTGTPMLSHLVEWMHVEEWYVPKPLNTENICSAICEYFISVHDEEHKYLSGNVSNGKMMYPIGGILMLVWDTLSMSMSLPKRKISVRFLDLFIDVQPALYEEKILKLRVAINKGDGQFEVTNDGSKVASGIVLLVSKNIFGKETHTTDTPMTLNTNDFYQLLQEKGYSYSEDFRLIKSVNLSLSEAMIEWRDNWVTLIENMLQLVILNQNYDGVLQPTQINRIVIDTIESSNQTFTKHGKCMLKVNFSNICGLIQGPGVYIKDIQFRETSRTPYPISLLVPSSEEKGKLINFKSVTSSYTNAMLQSAETGNVNSLHWAEVSEPSGSGVLVKVHYASLSNYDGKKASGTVPHRASENYYGIDFSGIAESGSRVMGIVHRGACRNYVRAHPDLLWPVPDHWSLEDAATVPLAYAYAFYCLAIKAKLCAGMKILIHEGAGALGQAVIAIALAHKCQVFTTVGDLRTKRFLKKLFPELKEEHIGNSRDITFGDMVLTATNGKGCDIIISNVETSLKNVSLQCGNYQSVIFDTEQIEKRENFELRMNSLINDRSYVTTKFESIFEFWNSEEIKNLQILMNEGISSGYVRPLARVSYSSKEAPRAFRLLCKNWHRGHILLRLTEQMLPAQPRISCRSECSQLIICSEEDFGIQLANRLVSRGATKIHICSPKVSWYLQHKTDNLKSIGVNVVVSTNIIKDSYDTTFLLKKTIAMGPLEGIYVANFRNDDETLNILQDIGNMSKDLFPSLRYFAVITNNVKVLEKTCISGVNDNSIISLIETRRPQVNENEKDAILLDKGAWNLSTLNALETGLRCKVPLLVAQGNTYTSPLYQQLAASADIPSLEDANDVTTLRELSVGSENIKIVKEFLRQKYHKCFLEQEILELNKQKLEELDSLQNGFEKKEGLAVYLSHIAKDELNSNALVYSLPTLGNTTTEKLSEAIESEYLCIVLGIENNFERFYGICERLKLPALVLQPRLDRTSDTIQQTAEKCSKLITEQIGVRKSFYLLASDIGILIAMELAAIFESNGILGTVFCLGSAPEDVKPIIERELAAFKTEDQLQLEILKHIFKLLTANDPSILEKALPPLSSWNEKIEGCIKMMTGHIAQTKQYVKALIQSVYAKILSIKQYDSSTLPILKSRVIILRSPDCSITSSPSSYSIEDLSAPLSDAATDTRCAAIINKNLSSEILEEFDKKNLCDTFLISFDEKYTKVNSRVI</sequence>
<feature type="domain" description="Ketosynthase family 3 (KS3)" evidence="1">
    <location>
        <begin position="19"/>
        <end position="429"/>
    </location>
</feature>
<dbReference type="EnsemblMetazoa" id="XM_038016265.1">
    <property type="protein sequence ID" value="XP_037872193.1"/>
    <property type="gene ID" value="LOC101742047"/>
</dbReference>
<proteinExistence type="predicted"/>
<dbReference type="InterPro" id="IPR050091">
    <property type="entry name" value="PKS_NRPS_Biosynth_Enz"/>
</dbReference>
<dbReference type="Gene3D" id="3.90.180.10">
    <property type="entry name" value="Medium-chain alcohol dehydrogenases, catalytic domain"/>
    <property type="match status" value="1"/>
</dbReference>
<dbReference type="InterPro" id="IPR001227">
    <property type="entry name" value="Ac_transferase_dom_sf"/>
</dbReference>
<dbReference type="GO" id="GO:0016491">
    <property type="term" value="F:oxidoreductase activity"/>
    <property type="evidence" value="ECO:0007669"/>
    <property type="project" value="InterPro"/>
</dbReference>
<dbReference type="Pfam" id="PF16197">
    <property type="entry name" value="KAsynt_C_assoc"/>
    <property type="match status" value="1"/>
</dbReference>
<dbReference type="InterPro" id="IPR036291">
    <property type="entry name" value="NAD(P)-bd_dom_sf"/>
</dbReference>
<evidence type="ECO:0000259" key="1">
    <source>
        <dbReference type="PROSITE" id="PS52004"/>
    </source>
</evidence>
<dbReference type="InterPro" id="IPR016035">
    <property type="entry name" value="Acyl_Trfase/lysoPLipase"/>
</dbReference>
<dbReference type="Proteomes" id="UP000005204">
    <property type="component" value="Unassembled WGS sequence"/>
</dbReference>
<dbReference type="InterPro" id="IPR016036">
    <property type="entry name" value="Malonyl_transacylase_ACP-bd"/>
</dbReference>
<dbReference type="InterPro" id="IPR020841">
    <property type="entry name" value="PKS_Beta-ketoAc_synthase_dom"/>
</dbReference>
<dbReference type="PROSITE" id="PS52004">
    <property type="entry name" value="KS3_2"/>
    <property type="match status" value="1"/>
</dbReference>
<dbReference type="InterPro" id="IPR020843">
    <property type="entry name" value="ER"/>
</dbReference>
<dbReference type="SMART" id="SM00829">
    <property type="entry name" value="PKS_ER"/>
    <property type="match status" value="1"/>
</dbReference>
<dbReference type="InterPro" id="IPR014043">
    <property type="entry name" value="Acyl_transferase_dom"/>
</dbReference>
<dbReference type="SUPFAM" id="SSF55048">
    <property type="entry name" value="Probable ACP-binding domain of malonyl-CoA ACP transacylase"/>
    <property type="match status" value="1"/>
</dbReference>
<dbReference type="SUPFAM" id="SSF50129">
    <property type="entry name" value="GroES-like"/>
    <property type="match status" value="1"/>
</dbReference>
<dbReference type="PANTHER" id="PTHR43775:SF23">
    <property type="entry name" value="FATTY ACID SYNTHASE 3"/>
    <property type="match status" value="1"/>
</dbReference>
<reference evidence="3" key="1">
    <citation type="journal article" date="2008" name="Insect Biochem. Mol. Biol.">
        <title>The genome of a lepidopteran model insect, the silkworm Bombyx mori.</title>
        <authorList>
            <consortium name="International Silkworm Genome Consortium"/>
        </authorList>
    </citation>
    <scope>NUCLEOTIDE SEQUENCE [LARGE SCALE GENOMIC DNA]</scope>
    <source>
        <strain evidence="3">p50T</strain>
    </source>
</reference>
<dbReference type="Pfam" id="PF00698">
    <property type="entry name" value="Acyl_transf_1"/>
    <property type="match status" value="1"/>
</dbReference>
<dbReference type="Gene3D" id="3.40.47.10">
    <property type="match status" value="1"/>
</dbReference>
<protein>
    <recommendedName>
        <fullName evidence="1">Ketosynthase family 3 (KS3) domain-containing protein</fullName>
    </recommendedName>
</protein>
<evidence type="ECO:0000313" key="2">
    <source>
        <dbReference type="EnsemblMetazoa" id="XP_037872193.1"/>
    </source>
</evidence>
<name>A0A8R2M280_BOMMO</name>
<evidence type="ECO:0000313" key="3">
    <source>
        <dbReference type="Proteomes" id="UP000005204"/>
    </source>
</evidence>
<dbReference type="SUPFAM" id="SSF51735">
    <property type="entry name" value="NAD(P)-binding Rossmann-fold domains"/>
    <property type="match status" value="1"/>
</dbReference>
<organism evidence="2 3">
    <name type="scientific">Bombyx mori</name>
    <name type="common">Silk moth</name>
    <dbReference type="NCBI Taxonomy" id="7091"/>
    <lineage>
        <taxon>Eukaryota</taxon>
        <taxon>Metazoa</taxon>
        <taxon>Ecdysozoa</taxon>
        <taxon>Arthropoda</taxon>
        <taxon>Hexapoda</taxon>
        <taxon>Insecta</taxon>
        <taxon>Pterygota</taxon>
        <taxon>Neoptera</taxon>
        <taxon>Endopterygota</taxon>
        <taxon>Lepidoptera</taxon>
        <taxon>Glossata</taxon>
        <taxon>Ditrysia</taxon>
        <taxon>Bombycoidea</taxon>
        <taxon>Bombycidae</taxon>
        <taxon>Bombycinae</taxon>
        <taxon>Bombyx</taxon>
    </lineage>
</organism>
<dbReference type="SUPFAM" id="SSF52151">
    <property type="entry name" value="FabD/lysophospholipase-like"/>
    <property type="match status" value="1"/>
</dbReference>
<dbReference type="Gene3D" id="3.40.366.10">
    <property type="entry name" value="Malonyl-Coenzyme A Acyl Carrier Protein, domain 2"/>
    <property type="match status" value="1"/>
</dbReference>
<dbReference type="RefSeq" id="XP_037872193.1">
    <property type="nucleotide sequence ID" value="XM_038016265.2"/>
</dbReference>
<dbReference type="GeneID" id="101742047"/>
<keyword evidence="3" id="KW-1185">Reference proteome</keyword>
<accession>A0A8R2M280</accession>
<dbReference type="SMART" id="SM00827">
    <property type="entry name" value="PKS_AT"/>
    <property type="match status" value="1"/>
</dbReference>
<dbReference type="SMART" id="SM00825">
    <property type="entry name" value="PKS_KS"/>
    <property type="match status" value="1"/>
</dbReference>
<dbReference type="CDD" id="cd00833">
    <property type="entry name" value="PKS"/>
    <property type="match status" value="1"/>
</dbReference>
<dbReference type="InterPro" id="IPR016039">
    <property type="entry name" value="Thiolase-like"/>
</dbReference>
<dbReference type="InterPro" id="IPR011032">
    <property type="entry name" value="GroES-like_sf"/>
</dbReference>
<dbReference type="InterPro" id="IPR032821">
    <property type="entry name" value="PKS_assoc"/>
</dbReference>
<dbReference type="Gene3D" id="3.10.129.110">
    <property type="entry name" value="Polyketide synthase dehydratase"/>
    <property type="match status" value="1"/>
</dbReference>
<dbReference type="CDD" id="cd05195">
    <property type="entry name" value="enoyl_red"/>
    <property type="match status" value="1"/>
</dbReference>
<dbReference type="InterPro" id="IPR014031">
    <property type="entry name" value="Ketoacyl_synth_C"/>
</dbReference>
<dbReference type="PANTHER" id="PTHR43775">
    <property type="entry name" value="FATTY ACID SYNTHASE"/>
    <property type="match status" value="1"/>
</dbReference>